<keyword evidence="2 5" id="KW-0812">Transmembrane</keyword>
<feature type="transmembrane region" description="Helical" evidence="5">
    <location>
        <begin position="159"/>
        <end position="177"/>
    </location>
</feature>
<feature type="domain" description="O-antigen ligase-related" evidence="6">
    <location>
        <begin position="167"/>
        <end position="316"/>
    </location>
</feature>
<feature type="transmembrane region" description="Helical" evidence="5">
    <location>
        <begin position="340"/>
        <end position="363"/>
    </location>
</feature>
<gene>
    <name evidence="7" type="ordered locus">CLOAM1671</name>
</gene>
<feature type="transmembrane region" description="Helical" evidence="5">
    <location>
        <begin position="60"/>
        <end position="79"/>
    </location>
</feature>
<feature type="transmembrane region" description="Helical" evidence="5">
    <location>
        <begin position="131"/>
        <end position="152"/>
    </location>
</feature>
<feature type="transmembrane region" description="Helical" evidence="5">
    <location>
        <begin position="208"/>
        <end position="226"/>
    </location>
</feature>
<evidence type="ECO:0000313" key="7">
    <source>
        <dbReference type="EMBL" id="CAO81507.1"/>
    </source>
</evidence>
<dbReference type="KEGG" id="caci:CLOAM1671"/>
<feature type="transmembrane region" description="Helical" evidence="5">
    <location>
        <begin position="308"/>
        <end position="328"/>
    </location>
</feature>
<keyword evidence="3 5" id="KW-1133">Transmembrane helix</keyword>
<name>B0VJQ0_CLOAI</name>
<dbReference type="eggNOG" id="COG3307">
    <property type="taxonomic scope" value="Bacteria"/>
</dbReference>
<feature type="transmembrane region" description="Helical" evidence="5">
    <location>
        <begin position="183"/>
        <end position="201"/>
    </location>
</feature>
<dbReference type="InterPro" id="IPR051533">
    <property type="entry name" value="WaaL-like"/>
</dbReference>
<reference evidence="7 8" key="1">
    <citation type="journal article" date="2008" name="J. Bacteriol.">
        <title>'Candidatus Cloacamonas acidaminovorans': genome sequence reconstruction provides a first glimpse of a new bacterial division.</title>
        <authorList>
            <person name="Pelletier E."/>
            <person name="Kreimeyer A."/>
            <person name="Bocs S."/>
            <person name="Rouy Z."/>
            <person name="Gyapay G."/>
            <person name="Chouari R."/>
            <person name="Riviere D."/>
            <person name="Ganesan A."/>
            <person name="Daegelen P."/>
            <person name="Sghir A."/>
            <person name="Cohen G.N."/>
            <person name="Medigue C."/>
            <person name="Weissenbach J."/>
            <person name="Le Paslier D."/>
        </authorList>
    </citation>
    <scope>NUCLEOTIDE SEQUENCE [LARGE SCALE GENOMIC DNA]</scope>
    <source>
        <strain evidence="8">Evry</strain>
    </source>
</reference>
<proteinExistence type="predicted"/>
<dbReference type="AlphaFoldDB" id="B0VJQ0"/>
<dbReference type="GO" id="GO:0016874">
    <property type="term" value="F:ligase activity"/>
    <property type="evidence" value="ECO:0007669"/>
    <property type="project" value="UniProtKB-KW"/>
</dbReference>
<evidence type="ECO:0000259" key="6">
    <source>
        <dbReference type="Pfam" id="PF04932"/>
    </source>
</evidence>
<comment type="subcellular location">
    <subcellularLocation>
        <location evidence="1">Membrane</location>
        <topology evidence="1">Multi-pass membrane protein</topology>
    </subcellularLocation>
</comment>
<evidence type="ECO:0000256" key="4">
    <source>
        <dbReference type="ARBA" id="ARBA00023136"/>
    </source>
</evidence>
<evidence type="ECO:0000256" key="2">
    <source>
        <dbReference type="ARBA" id="ARBA00022692"/>
    </source>
</evidence>
<dbReference type="PANTHER" id="PTHR37422:SF23">
    <property type="entry name" value="TEICHURONIC ACID BIOSYNTHESIS PROTEIN TUAE"/>
    <property type="match status" value="1"/>
</dbReference>
<evidence type="ECO:0000256" key="1">
    <source>
        <dbReference type="ARBA" id="ARBA00004141"/>
    </source>
</evidence>
<dbReference type="PANTHER" id="PTHR37422">
    <property type="entry name" value="TEICHURONIC ACID BIOSYNTHESIS PROTEIN TUAE"/>
    <property type="match status" value="1"/>
</dbReference>
<protein>
    <submittedName>
        <fullName evidence="7">Surface polymer:lipid A-core ligase putative membrane protein</fullName>
    </submittedName>
</protein>
<feature type="transmembrane region" description="Helical" evidence="5">
    <location>
        <begin position="6"/>
        <end position="21"/>
    </location>
</feature>
<keyword evidence="7" id="KW-0436">Ligase</keyword>
<dbReference type="HOGENOM" id="CLU_705348_0_0_0"/>
<dbReference type="EMBL" id="CU466930">
    <property type="protein sequence ID" value="CAO81507.1"/>
    <property type="molecule type" value="Genomic_DNA"/>
</dbReference>
<organism evidence="7 8">
    <name type="scientific">Cloacimonas acidaminovorans (strain Evry)</name>
    <dbReference type="NCBI Taxonomy" id="459349"/>
    <lineage>
        <taxon>Bacteria</taxon>
        <taxon>Pseudomonadati</taxon>
        <taxon>Candidatus Cloacimonadota</taxon>
        <taxon>Candidatus Cloacimonadia</taxon>
        <taxon>Candidatus Cloacimonadales</taxon>
        <taxon>Candidatus Cloacimonadaceae</taxon>
        <taxon>Candidatus Cloacimonas</taxon>
    </lineage>
</organism>
<dbReference type="InterPro" id="IPR007016">
    <property type="entry name" value="O-antigen_ligase-rel_domated"/>
</dbReference>
<sequence>MGINNMYFLFVACLCVIYALINPDLIVINKINFLPAMFMLAWTSYSFLSYNWSFVKQVSVVHSILILKKAMLFIIVSIFCRHQTVKKYAPWFWFSVILVYIVIALWEMLTWQHLPQSLYYNKTNFVPTGPFYGPNQLAAAFNLLLPFILFLPEIKKSKFWGVISLLCFFTIMGIIVIEGARIAIIACSCLFLFAFIFLYSARMRKLSLFLMALIIVGLVIFAKPLVSFGTEMFAEEISSIGQESKSFTMSSIKIRTRLIPQNLEILAESGFKGVGAGNVEHYMLAGRMYKTGGISNSHNFFLELLTNYGIVFFLGFAYLYVLWFYRLWRAIKMNPENRHYYEMYFFALLMFLPTSILPSSIIWEHHYWILFAIINEISHPDNWMPRQYEQI</sequence>
<evidence type="ECO:0000256" key="3">
    <source>
        <dbReference type="ARBA" id="ARBA00022989"/>
    </source>
</evidence>
<dbReference type="OrthoDB" id="9255580at2"/>
<dbReference type="GO" id="GO:0016020">
    <property type="term" value="C:membrane"/>
    <property type="evidence" value="ECO:0007669"/>
    <property type="project" value="UniProtKB-SubCell"/>
</dbReference>
<dbReference type="Pfam" id="PF04932">
    <property type="entry name" value="Wzy_C"/>
    <property type="match status" value="1"/>
</dbReference>
<dbReference type="STRING" id="459349.CLOAM1671"/>
<evidence type="ECO:0000313" key="8">
    <source>
        <dbReference type="Proteomes" id="UP000002019"/>
    </source>
</evidence>
<accession>B0VJQ0</accession>
<evidence type="ECO:0000256" key="5">
    <source>
        <dbReference type="SAM" id="Phobius"/>
    </source>
</evidence>
<keyword evidence="4 5" id="KW-0472">Membrane</keyword>
<dbReference type="Proteomes" id="UP000002019">
    <property type="component" value="Chromosome"/>
</dbReference>
<keyword evidence="8" id="KW-1185">Reference proteome</keyword>
<feature type="transmembrane region" description="Helical" evidence="5">
    <location>
        <begin position="91"/>
        <end position="111"/>
    </location>
</feature>